<evidence type="ECO:0000259" key="1">
    <source>
        <dbReference type="Pfam" id="PF10075"/>
    </source>
</evidence>
<organism evidence="2 3">
    <name type="scientific">Syphacia muris</name>
    <dbReference type="NCBI Taxonomy" id="451379"/>
    <lineage>
        <taxon>Eukaryota</taxon>
        <taxon>Metazoa</taxon>
        <taxon>Ecdysozoa</taxon>
        <taxon>Nematoda</taxon>
        <taxon>Chromadorea</taxon>
        <taxon>Rhabditida</taxon>
        <taxon>Spirurina</taxon>
        <taxon>Oxyuridomorpha</taxon>
        <taxon>Oxyuroidea</taxon>
        <taxon>Oxyuridae</taxon>
        <taxon>Syphacia</taxon>
    </lineage>
</organism>
<accession>A0A0N5AKY8</accession>
<evidence type="ECO:0000313" key="2">
    <source>
        <dbReference type="Proteomes" id="UP000046393"/>
    </source>
</evidence>
<reference evidence="3" key="1">
    <citation type="submission" date="2017-02" db="UniProtKB">
        <authorList>
            <consortium name="WormBaseParasite"/>
        </authorList>
    </citation>
    <scope>IDENTIFICATION</scope>
</reference>
<dbReference type="Proteomes" id="UP000046393">
    <property type="component" value="Unplaced"/>
</dbReference>
<evidence type="ECO:0000313" key="3">
    <source>
        <dbReference type="WBParaSite" id="SMUV_0000517801-mRNA-1"/>
    </source>
</evidence>
<dbReference type="InterPro" id="IPR033464">
    <property type="entry name" value="CSN8_PSD8_EIF3K"/>
</dbReference>
<dbReference type="Pfam" id="PF10075">
    <property type="entry name" value="CSN8_PSD8_EIF3K"/>
    <property type="match status" value="1"/>
</dbReference>
<proteinExistence type="predicted"/>
<protein>
    <submittedName>
        <fullName evidence="3">CSN8_PSD8_EIF3K domain-containing protein</fullName>
    </submittedName>
</protein>
<keyword evidence="2" id="KW-1185">Reference proteome</keyword>
<name>A0A0N5AKY8_9BILA</name>
<dbReference type="STRING" id="451379.A0A0N5AKY8"/>
<dbReference type="AlphaFoldDB" id="A0A0N5AKY8"/>
<dbReference type="WBParaSite" id="SMUV_0000517801-mRNA-1">
    <property type="protein sequence ID" value="SMUV_0000517801-mRNA-1"/>
    <property type="gene ID" value="SMUV_0000517801"/>
</dbReference>
<feature type="domain" description="CSN8/PSMD8/EIF3K" evidence="1">
    <location>
        <begin position="98"/>
        <end position="231"/>
    </location>
</feature>
<sequence>MFENLFTVDLPNDFMAEASDVVLCLSSNISNASFEQAMLEESDNDRNLPMDADDSLATASASVASPLAEFGFLNENISLLKEIENLKQRELLVACRKDSNFYSALVAHCFASFNWQKIKMCRMRIEALFNPDDRQLGLLIKIARNLEEHRFGMALKICKELDCKTSALKLSREIMFEVQERLQLYVMLLVQRSYNNIEIESLAEMLDIPVASLPQLLNRLGWSVNSEYVYPIMSQEFVKILEGRKNSLFGEISLNDISEPFNALSFKSFDEELEYLANFIALMES</sequence>